<dbReference type="Proteomes" id="UP000553059">
    <property type="component" value="Unassembled WGS sequence"/>
</dbReference>
<evidence type="ECO:0000313" key="1">
    <source>
        <dbReference type="EMBL" id="HHY25871.1"/>
    </source>
</evidence>
<sequence length="68" mass="7586">MIETIFCKKQSRQRQIHSADLIGLPVQGCALVVVTHDIELAARADKVISIAGNRPEVVQEKDCERRNS</sequence>
<comment type="caution">
    <text evidence="1">The sequence shown here is derived from an EMBL/GenBank/DDBJ whole genome shotgun (WGS) entry which is preliminary data.</text>
</comment>
<evidence type="ECO:0000313" key="2">
    <source>
        <dbReference type="Proteomes" id="UP000553059"/>
    </source>
</evidence>
<accession>A0A7C6Z2X4</accession>
<protein>
    <submittedName>
        <fullName evidence="1">Uncharacterized protein</fullName>
    </submittedName>
</protein>
<dbReference type="EMBL" id="DUTF01000088">
    <property type="protein sequence ID" value="HHY25871.1"/>
    <property type="molecule type" value="Genomic_DNA"/>
</dbReference>
<dbReference type="AlphaFoldDB" id="A0A7C6Z2X4"/>
<organism evidence="1 2">
    <name type="scientific">Desulfitobacterium dehalogenans</name>
    <dbReference type="NCBI Taxonomy" id="36854"/>
    <lineage>
        <taxon>Bacteria</taxon>
        <taxon>Bacillati</taxon>
        <taxon>Bacillota</taxon>
        <taxon>Clostridia</taxon>
        <taxon>Eubacteriales</taxon>
        <taxon>Desulfitobacteriaceae</taxon>
        <taxon>Desulfitobacterium</taxon>
    </lineage>
</organism>
<proteinExistence type="predicted"/>
<name>A0A7C6Z2X4_9FIRM</name>
<reference evidence="1 2" key="1">
    <citation type="journal article" date="2020" name="Biotechnol. Biofuels">
        <title>New insights from the biogas microbiome by comprehensive genome-resolved metagenomics of nearly 1600 species originating from multiple anaerobic digesters.</title>
        <authorList>
            <person name="Campanaro S."/>
            <person name="Treu L."/>
            <person name="Rodriguez-R L.M."/>
            <person name="Kovalovszki A."/>
            <person name="Ziels R.M."/>
            <person name="Maus I."/>
            <person name="Zhu X."/>
            <person name="Kougias P.G."/>
            <person name="Basile A."/>
            <person name="Luo G."/>
            <person name="Schluter A."/>
            <person name="Konstantinidis K.T."/>
            <person name="Angelidaki I."/>
        </authorList>
    </citation>
    <scope>NUCLEOTIDE SEQUENCE [LARGE SCALE GENOMIC DNA]</scope>
    <source>
        <strain evidence="1">AS05jafATM_4</strain>
    </source>
</reference>
<gene>
    <name evidence="1" type="ORF">GX523_03800</name>
</gene>